<dbReference type="InterPro" id="IPR041715">
    <property type="entry name" value="HisRS-like_core"/>
</dbReference>
<comment type="subunit">
    <text evidence="9">Heteromultimer composed of HisG and HisZ subunits.</text>
</comment>
<keyword evidence="12" id="KW-1185">Reference proteome</keyword>
<evidence type="ECO:0000256" key="8">
    <source>
        <dbReference type="ARBA" id="ARBA00025246"/>
    </source>
</evidence>
<dbReference type="HAMAP" id="MF_00125">
    <property type="entry name" value="HisZ"/>
    <property type="match status" value="1"/>
</dbReference>
<keyword evidence="11" id="KW-0808">Transferase</keyword>
<organism evidence="11 12">
    <name type="scientific">Acetobacterium fimetarium</name>
    <dbReference type="NCBI Taxonomy" id="52691"/>
    <lineage>
        <taxon>Bacteria</taxon>
        <taxon>Bacillati</taxon>
        <taxon>Bacillota</taxon>
        <taxon>Clostridia</taxon>
        <taxon>Eubacteriales</taxon>
        <taxon>Eubacteriaceae</taxon>
        <taxon>Acetobacterium</taxon>
    </lineage>
</organism>
<feature type="domain" description="Class II Histidinyl-tRNA synthetase (HisRS)-like catalytic core" evidence="10">
    <location>
        <begin position="9"/>
        <end position="317"/>
    </location>
</feature>
<comment type="function">
    <text evidence="8 9">Required for the first step of histidine biosynthesis. May allow the feedback regulation of ATP phosphoribosyltransferase activity by histidine.</text>
</comment>
<dbReference type="PANTHER" id="PTHR43707">
    <property type="entry name" value="HISTIDYL-TRNA SYNTHETASE"/>
    <property type="match status" value="1"/>
</dbReference>
<dbReference type="RefSeq" id="WP_186843264.1">
    <property type="nucleotide sequence ID" value="NZ_WJBC01000026.1"/>
</dbReference>
<comment type="subcellular location">
    <subcellularLocation>
        <location evidence="1 9">Cytoplasm</location>
    </subcellularLocation>
</comment>
<evidence type="ECO:0000256" key="4">
    <source>
        <dbReference type="ARBA" id="ARBA00020397"/>
    </source>
</evidence>
<dbReference type="InterPro" id="IPR004516">
    <property type="entry name" value="HisRS/HisZ"/>
</dbReference>
<dbReference type="GO" id="GO:0016757">
    <property type="term" value="F:glycosyltransferase activity"/>
    <property type="evidence" value="ECO:0007669"/>
    <property type="project" value="UniProtKB-KW"/>
</dbReference>
<dbReference type="Pfam" id="PF13393">
    <property type="entry name" value="tRNA-synt_His"/>
    <property type="match status" value="1"/>
</dbReference>
<evidence type="ECO:0000313" key="11">
    <source>
        <dbReference type="EMBL" id="MBC3805374.1"/>
    </source>
</evidence>
<dbReference type="CDD" id="cd00773">
    <property type="entry name" value="HisRS-like_core"/>
    <property type="match status" value="1"/>
</dbReference>
<evidence type="ECO:0000256" key="2">
    <source>
        <dbReference type="ARBA" id="ARBA00004667"/>
    </source>
</evidence>
<dbReference type="EMBL" id="WJBC01000026">
    <property type="protein sequence ID" value="MBC3805374.1"/>
    <property type="molecule type" value="Genomic_DNA"/>
</dbReference>
<evidence type="ECO:0000256" key="3">
    <source>
        <dbReference type="ARBA" id="ARBA00005539"/>
    </source>
</evidence>
<proteinExistence type="inferred from homology"/>
<comment type="caution">
    <text evidence="11">The sequence shown here is derived from an EMBL/GenBank/DDBJ whole genome shotgun (WGS) entry which is preliminary data.</text>
</comment>
<dbReference type="PANTHER" id="PTHR43707:SF6">
    <property type="entry name" value="ATP PHOSPHORIBOSYLTRANSFERASE REGULATORY SUBUNIT"/>
    <property type="match status" value="1"/>
</dbReference>
<comment type="similarity">
    <text evidence="3 9">Belongs to the class-II aminoacyl-tRNA synthetase family. HisZ subfamily.</text>
</comment>
<evidence type="ECO:0000256" key="9">
    <source>
        <dbReference type="HAMAP-Rule" id="MF_00125"/>
    </source>
</evidence>
<sequence>MLFNYTIDGFENIQHQDYFSLEKITCKLMSLYRSYGYHQISTPTFETYDLYVHEDSIPSDDLFKLVNHQGKVLVLKPDATLPITRMAAMNHPHSDEIIKYSYQSNIYRNFSSPEMIKKEITQIGIEYFGNNSPECDGEVIALAILSLLENGIADVHIDLGHVGFTNYLFDELDLSETERETLFRYIENKNIGDIAAYLSGLDMAADKKDIILKLPTLYGQPKNVLKEMKTLCINTKMEWVVEQIAEIYHHLEVIGLAKYVIFDLGFTNQMNYYTDINFKGYISNCGEPVISGGRYNNLSEKFGIPRPACGFAIDLLKVIDYMEEENLLPQDDQTRTIIFYAADDKARAYQFAQKLRANHVMAEVFIIKSAWDDHLRSLQKNQLYKNAKIYFLSEGQFFAEKNGEFQPLDSLEIESEVN</sequence>
<dbReference type="Gene3D" id="3.30.930.10">
    <property type="entry name" value="Bira Bifunctional Protein, Domain 2"/>
    <property type="match status" value="1"/>
</dbReference>
<accession>A0ABR6WXQ1</accession>
<dbReference type="PIRSF" id="PIRSF001549">
    <property type="entry name" value="His-tRNA_synth"/>
    <property type="match status" value="1"/>
</dbReference>
<reference evidence="11 12" key="1">
    <citation type="journal article" date="2020" name="mSystems">
        <title>Defining Genomic and Predicted Metabolic Features of the Acetobacterium Genus.</title>
        <authorList>
            <person name="Ross D.E."/>
            <person name="Marshall C.W."/>
            <person name="Gulliver D."/>
            <person name="May H.D."/>
            <person name="Norman R.S."/>
        </authorList>
    </citation>
    <scope>NUCLEOTIDE SEQUENCE [LARGE SCALE GENOMIC DNA]</scope>
    <source>
        <strain evidence="11 12">DSM 8238</strain>
    </source>
</reference>
<keyword evidence="7 9" id="KW-0368">Histidine biosynthesis</keyword>
<dbReference type="InterPro" id="IPR045864">
    <property type="entry name" value="aa-tRNA-synth_II/BPL/LPL"/>
</dbReference>
<evidence type="ECO:0000256" key="7">
    <source>
        <dbReference type="ARBA" id="ARBA00023102"/>
    </source>
</evidence>
<evidence type="ECO:0000313" key="12">
    <source>
        <dbReference type="Proteomes" id="UP000603234"/>
    </source>
</evidence>
<evidence type="ECO:0000256" key="1">
    <source>
        <dbReference type="ARBA" id="ARBA00004496"/>
    </source>
</evidence>
<comment type="miscellaneous">
    <text evidence="9">This function is generally fulfilled by the C-terminal part of HisG, which is missing in some bacteria such as this one.</text>
</comment>
<dbReference type="Proteomes" id="UP000603234">
    <property type="component" value="Unassembled WGS sequence"/>
</dbReference>
<name>A0ABR6WXQ1_9FIRM</name>
<keyword evidence="6 9" id="KW-0028">Amino-acid biosynthesis</keyword>
<evidence type="ECO:0000259" key="10">
    <source>
        <dbReference type="Pfam" id="PF13393"/>
    </source>
</evidence>
<evidence type="ECO:0000256" key="5">
    <source>
        <dbReference type="ARBA" id="ARBA00022490"/>
    </source>
</evidence>
<protein>
    <recommendedName>
        <fullName evidence="4 9">ATP phosphoribosyltransferase regulatory subunit</fullName>
    </recommendedName>
</protein>
<keyword evidence="11" id="KW-0328">Glycosyltransferase</keyword>
<gene>
    <name evidence="9" type="primary">hisZ</name>
    <name evidence="11" type="ORF">GH808_13200</name>
</gene>
<comment type="pathway">
    <text evidence="2 9">Amino-acid biosynthesis; L-histidine biosynthesis; L-histidine from 5-phospho-alpha-D-ribose 1-diphosphate: step 1/9.</text>
</comment>
<evidence type="ECO:0000256" key="6">
    <source>
        <dbReference type="ARBA" id="ARBA00022605"/>
    </source>
</evidence>
<keyword evidence="5 9" id="KW-0963">Cytoplasm</keyword>
<dbReference type="InterPro" id="IPR004517">
    <property type="entry name" value="HisZ"/>
</dbReference>
<dbReference type="SUPFAM" id="SSF55681">
    <property type="entry name" value="Class II aaRS and biotin synthetases"/>
    <property type="match status" value="1"/>
</dbReference>